<dbReference type="SMART" id="SM00408">
    <property type="entry name" value="IGc2"/>
    <property type="match status" value="3"/>
</dbReference>
<protein>
    <recommendedName>
        <fullName evidence="7">Ig-like and fibronectin type-III domain-containing protein C25G4.10</fullName>
    </recommendedName>
</protein>
<evidence type="ECO:0000313" key="6">
    <source>
        <dbReference type="Proteomes" id="UP001152798"/>
    </source>
</evidence>
<proteinExistence type="predicted"/>
<dbReference type="SMART" id="SM00060">
    <property type="entry name" value="FN3"/>
    <property type="match status" value="5"/>
</dbReference>
<dbReference type="PANTHER" id="PTHR13817">
    <property type="entry name" value="TITIN"/>
    <property type="match status" value="1"/>
</dbReference>
<dbReference type="InterPro" id="IPR003598">
    <property type="entry name" value="Ig_sub2"/>
</dbReference>
<feature type="domain" description="Fibronectin type-III" evidence="4">
    <location>
        <begin position="511"/>
        <end position="602"/>
    </location>
</feature>
<dbReference type="Pfam" id="PF01682">
    <property type="entry name" value="DB"/>
    <property type="match status" value="4"/>
</dbReference>
<organism evidence="5 6">
    <name type="scientific">Nezara viridula</name>
    <name type="common">Southern green stink bug</name>
    <name type="synonym">Cimex viridulus</name>
    <dbReference type="NCBI Taxonomy" id="85310"/>
    <lineage>
        <taxon>Eukaryota</taxon>
        <taxon>Metazoa</taxon>
        <taxon>Ecdysozoa</taxon>
        <taxon>Arthropoda</taxon>
        <taxon>Hexapoda</taxon>
        <taxon>Insecta</taxon>
        <taxon>Pterygota</taxon>
        <taxon>Neoptera</taxon>
        <taxon>Paraneoptera</taxon>
        <taxon>Hemiptera</taxon>
        <taxon>Heteroptera</taxon>
        <taxon>Panheteroptera</taxon>
        <taxon>Pentatomomorpha</taxon>
        <taxon>Pentatomoidea</taxon>
        <taxon>Pentatomidae</taxon>
        <taxon>Pentatominae</taxon>
        <taxon>Nezara</taxon>
    </lineage>
</organism>
<keyword evidence="2" id="KW-1133">Transmembrane helix</keyword>
<dbReference type="PROSITE" id="PS50853">
    <property type="entry name" value="FN3"/>
    <property type="match status" value="5"/>
</dbReference>
<evidence type="ECO:0000313" key="5">
    <source>
        <dbReference type="EMBL" id="CAH1405111.1"/>
    </source>
</evidence>
<reference evidence="5" key="1">
    <citation type="submission" date="2022-01" db="EMBL/GenBank/DDBJ databases">
        <authorList>
            <person name="King R."/>
        </authorList>
    </citation>
    <scope>NUCLEOTIDE SEQUENCE</scope>
</reference>
<name>A0A9P0HPG3_NEZVI</name>
<evidence type="ECO:0008006" key="7">
    <source>
        <dbReference type="Google" id="ProtNLM"/>
    </source>
</evidence>
<keyword evidence="1" id="KW-0677">Repeat</keyword>
<dbReference type="Gene3D" id="2.60.40.10">
    <property type="entry name" value="Immunoglobulins"/>
    <property type="match status" value="8"/>
</dbReference>
<dbReference type="OrthoDB" id="5843172at2759"/>
<dbReference type="InterPro" id="IPR036179">
    <property type="entry name" value="Ig-like_dom_sf"/>
</dbReference>
<evidence type="ECO:0000256" key="1">
    <source>
        <dbReference type="ARBA" id="ARBA00022737"/>
    </source>
</evidence>
<dbReference type="EMBL" id="OV725082">
    <property type="protein sequence ID" value="CAH1405111.1"/>
    <property type="molecule type" value="Genomic_DNA"/>
</dbReference>
<feature type="domain" description="Fibronectin type-III" evidence="4">
    <location>
        <begin position="720"/>
        <end position="818"/>
    </location>
</feature>
<dbReference type="SUPFAM" id="SSF49265">
    <property type="entry name" value="Fibronectin type III"/>
    <property type="match status" value="3"/>
</dbReference>
<feature type="domain" description="Ig-like" evidence="3">
    <location>
        <begin position="1013"/>
        <end position="1110"/>
    </location>
</feature>
<dbReference type="SUPFAM" id="SSF48726">
    <property type="entry name" value="Immunoglobulin"/>
    <property type="match status" value="2"/>
</dbReference>
<dbReference type="InterPro" id="IPR003961">
    <property type="entry name" value="FN3_dom"/>
</dbReference>
<dbReference type="CDD" id="cd00063">
    <property type="entry name" value="FN3"/>
    <property type="match status" value="5"/>
</dbReference>
<accession>A0A9P0HPG3</accession>
<dbReference type="PANTHER" id="PTHR13817:SF155">
    <property type="entry name" value="IG-LIKE AND FIBRONECTIN TYPE-III DOMAIN-CONTAINING PROTEIN C25G4.10"/>
    <property type="match status" value="1"/>
</dbReference>
<evidence type="ECO:0000259" key="3">
    <source>
        <dbReference type="PROSITE" id="PS50835"/>
    </source>
</evidence>
<dbReference type="InterPro" id="IPR036116">
    <property type="entry name" value="FN3_sf"/>
</dbReference>
<feature type="domain" description="Fibronectin type-III" evidence="4">
    <location>
        <begin position="271"/>
        <end position="390"/>
    </location>
</feature>
<evidence type="ECO:0000256" key="2">
    <source>
        <dbReference type="SAM" id="Phobius"/>
    </source>
</evidence>
<evidence type="ECO:0000259" key="4">
    <source>
        <dbReference type="PROSITE" id="PS50853"/>
    </source>
</evidence>
<dbReference type="InterPro" id="IPR013783">
    <property type="entry name" value="Ig-like_fold"/>
</dbReference>
<dbReference type="Proteomes" id="UP001152798">
    <property type="component" value="Chromosome 6"/>
</dbReference>
<dbReference type="PROSITE" id="PS50835">
    <property type="entry name" value="IG_LIKE"/>
    <property type="match status" value="2"/>
</dbReference>
<dbReference type="InterPro" id="IPR002602">
    <property type="entry name" value="DB"/>
</dbReference>
<feature type="domain" description="Fibronectin type-III" evidence="4">
    <location>
        <begin position="830"/>
        <end position="922"/>
    </location>
</feature>
<feature type="domain" description="Fibronectin type-III" evidence="4">
    <location>
        <begin position="1221"/>
        <end position="1312"/>
    </location>
</feature>
<keyword evidence="6" id="KW-1185">Reference proteome</keyword>
<dbReference type="InterPro" id="IPR050964">
    <property type="entry name" value="Striated_Muscle_Regulatory"/>
</dbReference>
<dbReference type="SMART" id="SM00409">
    <property type="entry name" value="IG"/>
    <property type="match status" value="3"/>
</dbReference>
<keyword evidence="2" id="KW-0812">Transmembrane</keyword>
<dbReference type="Pfam" id="PF07686">
    <property type="entry name" value="V-set"/>
    <property type="match status" value="1"/>
</dbReference>
<feature type="transmembrane region" description="Helical" evidence="2">
    <location>
        <begin position="1327"/>
        <end position="1351"/>
    </location>
</feature>
<feature type="domain" description="Ig-like" evidence="3">
    <location>
        <begin position="42"/>
        <end position="145"/>
    </location>
</feature>
<dbReference type="InterPro" id="IPR003599">
    <property type="entry name" value="Ig_sub"/>
</dbReference>
<dbReference type="Pfam" id="PF13927">
    <property type="entry name" value="Ig_3"/>
    <property type="match status" value="1"/>
</dbReference>
<dbReference type="InterPro" id="IPR013106">
    <property type="entry name" value="Ig_V-set"/>
</dbReference>
<dbReference type="Pfam" id="PF00041">
    <property type="entry name" value="fn3"/>
    <property type="match status" value="5"/>
</dbReference>
<dbReference type="InterPro" id="IPR007110">
    <property type="entry name" value="Ig-like_dom"/>
</dbReference>
<keyword evidence="2" id="KW-0472">Membrane</keyword>
<gene>
    <name evidence="5" type="ORF">NEZAVI_LOCUS13395</name>
</gene>
<sequence>MLRFLQQMNSVSSHLSVAGQFIQVSVVNKVGKVIPEVVGELPSARESPVPLHIYEDDDALITCVVRSIGQNTVVWKRKEGDRWKVLTAGQERVTIDQRFQVIHDQGGDVWVLAVKEVNRNDSGLYSCEVNSVPEVRSYHQLNVLSRDLVPPTQDSATDRAGNHNYTECCIALNVSQSCLGFCNIHSILEGTTGQDPEHCETDFQSIVRCMADGRNHVPCCMEEKVPDICQDVCRGEYTIITDNIKTHFSCAAYTEQTLACIVEGIELLPSQPLDVQVIPLTDSSFGVEWKSPYNIPHNLTEYTVNVTMLKSFDSASVTDIASEEQNNSQAIVTPHSVQVNVKVTDNQSNYVVIKELVPFTMYEVTLVAKNKHGSSLPSNPVRSLTLTPGNMRSVIPKKVPVLPDIPRCCADNGIQEKGCVDKLCGLVENKGAQLEVANLMICAPWATTAFKCLANGMDHTPCCRARGLPRICQDLCSGNLTQFDFSYFRCIKYMPSYISCLMEGYGVLPGNPVGVRISNVDLDFGIVHWEPPKSLGDTVVNYNVYYRPLHDNQEYSVITDVNSPLILEHLQSNTMYEVYVAAANVHGIGDPSQRVMFSTLSQKYEAELEMNENDYNVTACCVNAGLSTSCMPLCSYDASMSQLKMLAGVCGAEFFKLIRCGAGGRNHTPCCTRRGVSPPCLPVCSGTLIQSLITTTHTCIPYIGNIVQCFEEGTGKLPGPILELHALEITDTEITLTWKPPAEGANVTDYLINYKKVDNTSIHETILKLDNQINTTSTTEKITGLETGKLYKIFVVARNEHGTSLPSSILHVNITKTVIGDKGLAAVTTPPHSLAVSSHSATYVTISWQPPEFSQPAEQLIYRVFYKASSDTNFHSSDTTVTSHTLESLHPNTQYIFYITAILPKKGQSLPSETLIAWTDPAYPAFVEPPTVHPINLVVEGSSMTILCIAMGTPMPTISLYISGRLVRQEITRHMVTVVHNVTRDMNHISCYADNGYGTPMEARRRIIISYQPHLTANGIKMATHGDTVTLECLVEAHPDPKMVFWKDFANRVPVIQDPKHEIVIIKNNEEEDKWTMHLVIKNIDDSDGGEYYCHAENGFGNATQPVSVRLRNVPAVNNVTQCCIEQNVTSACMDACSFYLDIDAVIDRPQCISDFDKLMKCASDGSDHRACCAQNNVERSCLDWCRGEPLVAEDNKLCLLQYTKRIMSCFREGRDRLPGPPQNVRVERIDDHSVLIRWDPPLKNPHTVEMYRVFWRPANSKSPAYKNDSKTTSLKISSLKSGVIYECVVKAGNIRGTSTLTEPLRFSTDEKYITSAASVGEEHSQFGMAAGLVFMIVFLVGVVAGAVWFVRTRSLLGHKSTGGVAFENPSYLREVNMDHIQSGDANTSSGMNHSGWKHEQLHVPSSTEVAPSIYEELKLGQDGVGFKRLKP</sequence>